<evidence type="ECO:0000313" key="14">
    <source>
        <dbReference type="Proteomes" id="UP001205105"/>
    </source>
</evidence>
<feature type="compositionally biased region" description="Low complexity" evidence="12">
    <location>
        <begin position="9"/>
        <end position="36"/>
    </location>
</feature>
<accession>A0AAD5DMB3</accession>
<dbReference type="GO" id="GO:0036158">
    <property type="term" value="P:outer dynein arm assembly"/>
    <property type="evidence" value="ECO:0007669"/>
    <property type="project" value="TreeGrafter"/>
</dbReference>
<feature type="compositionally biased region" description="Basic and acidic residues" evidence="12">
    <location>
        <begin position="277"/>
        <end position="288"/>
    </location>
</feature>
<feature type="region of interest" description="Disordered" evidence="12">
    <location>
        <begin position="277"/>
        <end position="302"/>
    </location>
</feature>
<evidence type="ECO:0000256" key="12">
    <source>
        <dbReference type="SAM" id="MobiDB-lite"/>
    </source>
</evidence>
<gene>
    <name evidence="13" type="ORF">COHA_007388</name>
</gene>
<dbReference type="AlphaFoldDB" id="A0AAD5DMB3"/>
<dbReference type="SMART" id="SM00320">
    <property type="entry name" value="WD40"/>
    <property type="match status" value="4"/>
</dbReference>
<feature type="region of interest" description="Disordered" evidence="12">
    <location>
        <begin position="216"/>
        <end position="253"/>
    </location>
</feature>
<name>A0AAD5DMB3_9CHLO</name>
<dbReference type="Pfam" id="PF00400">
    <property type="entry name" value="WD40"/>
    <property type="match status" value="2"/>
</dbReference>
<keyword evidence="7" id="KW-0243">Dynein</keyword>
<comment type="subcellular location">
    <subcellularLocation>
        <location evidence="1">Cytoplasm</location>
        <location evidence="1">Cytoskeleton</location>
        <location evidence="1">Cilium axoneme</location>
    </subcellularLocation>
</comment>
<dbReference type="InterPro" id="IPR015943">
    <property type="entry name" value="WD40/YVTN_repeat-like_dom_sf"/>
</dbReference>
<dbReference type="PANTHER" id="PTHR12442:SF11">
    <property type="entry name" value="DYNEIN AXONEMAL INTERMEDIATE CHAIN 1"/>
    <property type="match status" value="1"/>
</dbReference>
<feature type="region of interest" description="Disordered" evidence="12">
    <location>
        <begin position="532"/>
        <end position="566"/>
    </location>
</feature>
<evidence type="ECO:0000256" key="5">
    <source>
        <dbReference type="ARBA" id="ARBA00022701"/>
    </source>
</evidence>
<reference evidence="13" key="1">
    <citation type="submission" date="2020-11" db="EMBL/GenBank/DDBJ databases">
        <title>Chlorella ohadii genome sequencing and assembly.</title>
        <authorList>
            <person name="Murik O."/>
            <person name="Treves H."/>
            <person name="Kedem I."/>
            <person name="Shotland Y."/>
            <person name="Kaplan A."/>
        </authorList>
    </citation>
    <scope>NUCLEOTIDE SEQUENCE</scope>
    <source>
        <strain evidence="13">1</strain>
    </source>
</reference>
<dbReference type="Proteomes" id="UP001205105">
    <property type="component" value="Unassembled WGS sequence"/>
</dbReference>
<dbReference type="GO" id="GO:0045504">
    <property type="term" value="F:dynein heavy chain binding"/>
    <property type="evidence" value="ECO:0007669"/>
    <property type="project" value="TreeGrafter"/>
</dbReference>
<dbReference type="InterPro" id="IPR036322">
    <property type="entry name" value="WD40_repeat_dom_sf"/>
</dbReference>
<dbReference type="GO" id="GO:0036157">
    <property type="term" value="C:outer dynein arm"/>
    <property type="evidence" value="ECO:0007669"/>
    <property type="project" value="TreeGrafter"/>
</dbReference>
<comment type="caution">
    <text evidence="13">The sequence shown here is derived from an EMBL/GenBank/DDBJ whole genome shotgun (WGS) entry which is preliminary data.</text>
</comment>
<dbReference type="SUPFAM" id="SSF50978">
    <property type="entry name" value="WD40 repeat-like"/>
    <property type="match status" value="1"/>
</dbReference>
<dbReference type="InterPro" id="IPR050687">
    <property type="entry name" value="Dynein_IC"/>
</dbReference>
<organism evidence="13 14">
    <name type="scientific">Chlorella ohadii</name>
    <dbReference type="NCBI Taxonomy" id="2649997"/>
    <lineage>
        <taxon>Eukaryota</taxon>
        <taxon>Viridiplantae</taxon>
        <taxon>Chlorophyta</taxon>
        <taxon>core chlorophytes</taxon>
        <taxon>Trebouxiophyceae</taxon>
        <taxon>Chlorellales</taxon>
        <taxon>Chlorellaceae</taxon>
        <taxon>Chlorella clade</taxon>
        <taxon>Chlorella</taxon>
    </lineage>
</organism>
<dbReference type="PANTHER" id="PTHR12442">
    <property type="entry name" value="DYNEIN INTERMEDIATE CHAIN"/>
    <property type="match status" value="1"/>
</dbReference>
<keyword evidence="4 11" id="KW-0853">WD repeat</keyword>
<proteinExistence type="inferred from homology"/>
<keyword evidence="14" id="KW-1185">Reference proteome</keyword>
<dbReference type="Gene3D" id="2.130.10.10">
    <property type="entry name" value="YVTN repeat-like/Quinoprotein amine dehydrogenase"/>
    <property type="match status" value="2"/>
</dbReference>
<evidence type="ECO:0000256" key="7">
    <source>
        <dbReference type="ARBA" id="ARBA00023017"/>
    </source>
</evidence>
<evidence type="ECO:0000256" key="1">
    <source>
        <dbReference type="ARBA" id="ARBA00004430"/>
    </source>
</evidence>
<evidence type="ECO:0000256" key="6">
    <source>
        <dbReference type="ARBA" id="ARBA00022737"/>
    </source>
</evidence>
<protein>
    <submittedName>
        <fullName evidence="13">Uncharacterized protein</fullName>
    </submittedName>
</protein>
<sequence length="798" mass="84476">MPLLRKASDGASASRARSPAKGAGPASPAARPASSKGGVGGKVGGEAGRKAPTPVPALAQHDTAPAADDYAVPIREVVRPPGQLQLSAAELEEEVGRSLTAGNPSAPASLVRYSYKDRAFRPEPIIDQQLQHFALGGSLMHRDSDEAARERHRRESSALLAHSRRVTAASRRVTAAHGGGEAGSSGQVRPSEAGGTLRAEASVGPAAGEGEGAARLHNQFNCADRGAQTGHRRPRDRGTMTEPPPTTTASGSCSRWEIYEAYVADQDRQRQTEELARQKAQAARREARSAQQTAAVGQQPGRAAGAAGALALPGDEEQDGGVSLAPLSGQAAKLMERMVQQNMYCDRVMDFKYWDDPADAVKPDEGTLMPLWEFTNERAKSRAVTAIAWSPRYFDMFAVGYGSFDFLKPTTGLVAVYSLKNPGHPEFSFSTAAGVMCLDFHPEHPALLAVGCYDGHIAIFDVRMGGGEPLYRSTPRSGKHADPVWQVAWQRTAGHELQLASISTDGRVTLWTVSRNELMHQALMELCSLRGRDDSPSGSTAEPADSSRPATGASSGSGSGRAAGQDVGGEAAAGIAGGCCFDFNRDQETLFVVGAEDGSLYKCSTAYASEYLQAYRPGHQLPVYAVRWNGLHSRTFLSAGADWKVKLWDSLQPKPVLSFDLGAPVGDVAWAPQSSTVFAAATDRGHVHVFDLAHSRAGAACVQKASKARLTKLAFNSRHPVLLVGTERGGVLCLKLSPNLRRCFNPGACPDVGDSRAVARTDSQRASARATEAARLEAVLAAAAKCNAALGEEDMALL</sequence>
<feature type="compositionally biased region" description="Gly residues" evidence="12">
    <location>
        <begin position="37"/>
        <end position="46"/>
    </location>
</feature>
<feature type="repeat" description="WD" evidence="11">
    <location>
        <begin position="616"/>
        <end position="649"/>
    </location>
</feature>
<dbReference type="PROSITE" id="PS50082">
    <property type="entry name" value="WD_REPEATS_2"/>
    <property type="match status" value="1"/>
</dbReference>
<dbReference type="GO" id="GO:0045503">
    <property type="term" value="F:dynein light chain binding"/>
    <property type="evidence" value="ECO:0007669"/>
    <property type="project" value="TreeGrafter"/>
</dbReference>
<feature type="compositionally biased region" description="Basic and acidic residues" evidence="12">
    <location>
        <begin position="143"/>
        <end position="156"/>
    </location>
</feature>
<evidence type="ECO:0000256" key="4">
    <source>
        <dbReference type="ARBA" id="ARBA00022574"/>
    </source>
</evidence>
<evidence type="ECO:0000256" key="9">
    <source>
        <dbReference type="ARBA" id="ARBA00023212"/>
    </source>
</evidence>
<evidence type="ECO:0000256" key="10">
    <source>
        <dbReference type="ARBA" id="ARBA00023273"/>
    </source>
</evidence>
<evidence type="ECO:0000256" key="3">
    <source>
        <dbReference type="ARBA" id="ARBA00022490"/>
    </source>
</evidence>
<dbReference type="EMBL" id="JADXDR010000118">
    <property type="protein sequence ID" value="KAI7838771.1"/>
    <property type="molecule type" value="Genomic_DNA"/>
</dbReference>
<keyword evidence="6" id="KW-0677">Repeat</keyword>
<evidence type="ECO:0000256" key="2">
    <source>
        <dbReference type="ARBA" id="ARBA00011059"/>
    </source>
</evidence>
<dbReference type="GO" id="GO:0005874">
    <property type="term" value="C:microtubule"/>
    <property type="evidence" value="ECO:0007669"/>
    <property type="project" value="UniProtKB-KW"/>
</dbReference>
<keyword evidence="3" id="KW-0963">Cytoplasm</keyword>
<feature type="region of interest" description="Disordered" evidence="12">
    <location>
        <begin position="143"/>
        <end position="198"/>
    </location>
</feature>
<comment type="similarity">
    <text evidence="2">Belongs to the dynein intermediate chain family.</text>
</comment>
<keyword evidence="8" id="KW-0505">Motor protein</keyword>
<keyword evidence="5" id="KW-0493">Microtubule</keyword>
<feature type="compositionally biased region" description="Low complexity" evidence="12">
    <location>
        <begin position="289"/>
        <end position="302"/>
    </location>
</feature>
<dbReference type="GO" id="GO:0003341">
    <property type="term" value="P:cilium movement"/>
    <property type="evidence" value="ECO:0007669"/>
    <property type="project" value="TreeGrafter"/>
</dbReference>
<evidence type="ECO:0000256" key="8">
    <source>
        <dbReference type="ARBA" id="ARBA00023175"/>
    </source>
</evidence>
<keyword evidence="9" id="KW-0206">Cytoskeleton</keyword>
<evidence type="ECO:0000313" key="13">
    <source>
        <dbReference type="EMBL" id="KAI7838771.1"/>
    </source>
</evidence>
<dbReference type="InterPro" id="IPR001680">
    <property type="entry name" value="WD40_rpt"/>
</dbReference>
<feature type="region of interest" description="Disordered" evidence="12">
    <location>
        <begin position="1"/>
        <end position="63"/>
    </location>
</feature>
<evidence type="ECO:0000256" key="11">
    <source>
        <dbReference type="PROSITE-ProRule" id="PRU00221"/>
    </source>
</evidence>
<keyword evidence="10" id="KW-0966">Cell projection</keyword>
<feature type="compositionally biased region" description="Low complexity" evidence="12">
    <location>
        <begin position="166"/>
        <end position="176"/>
    </location>
</feature>